<evidence type="ECO:0000256" key="6">
    <source>
        <dbReference type="RuleBase" id="RU000461"/>
    </source>
</evidence>
<evidence type="ECO:0000256" key="2">
    <source>
        <dbReference type="ARBA" id="ARBA00022723"/>
    </source>
</evidence>
<dbReference type="GO" id="GO:0004497">
    <property type="term" value="F:monooxygenase activity"/>
    <property type="evidence" value="ECO:0007669"/>
    <property type="project" value="UniProtKB-KW"/>
</dbReference>
<dbReference type="GeneID" id="104607145"/>
<comment type="cofactor">
    <cofactor evidence="5">
        <name>heme</name>
        <dbReference type="ChEBI" id="CHEBI:30413"/>
    </cofactor>
</comment>
<evidence type="ECO:0000256" key="1">
    <source>
        <dbReference type="ARBA" id="ARBA00010617"/>
    </source>
</evidence>
<keyword evidence="3 6" id="KW-0560">Oxidoreductase</keyword>
<keyword evidence="6" id="KW-0503">Monooxygenase</keyword>
<dbReference type="InterPro" id="IPR002401">
    <property type="entry name" value="Cyt_P450_E_grp-I"/>
</dbReference>
<protein>
    <submittedName>
        <fullName evidence="8">Alkane hydroxylase MAH1-like</fullName>
    </submittedName>
</protein>
<dbReference type="CDD" id="cd11064">
    <property type="entry name" value="CYP86A"/>
    <property type="match status" value="1"/>
</dbReference>
<dbReference type="GO" id="GO:0016705">
    <property type="term" value="F:oxidoreductase activity, acting on paired donors, with incorporation or reduction of molecular oxygen"/>
    <property type="evidence" value="ECO:0007669"/>
    <property type="project" value="InterPro"/>
</dbReference>
<dbReference type="PANTHER" id="PTHR24296">
    <property type="entry name" value="CYTOCHROME P450"/>
    <property type="match status" value="1"/>
</dbReference>
<gene>
    <name evidence="8" type="primary">LOC104607145</name>
</gene>
<organism evidence="7 8">
    <name type="scientific">Nelumbo nucifera</name>
    <name type="common">Sacred lotus</name>
    <dbReference type="NCBI Taxonomy" id="4432"/>
    <lineage>
        <taxon>Eukaryota</taxon>
        <taxon>Viridiplantae</taxon>
        <taxon>Streptophyta</taxon>
        <taxon>Embryophyta</taxon>
        <taxon>Tracheophyta</taxon>
        <taxon>Spermatophyta</taxon>
        <taxon>Magnoliopsida</taxon>
        <taxon>Proteales</taxon>
        <taxon>Nelumbonaceae</taxon>
        <taxon>Nelumbo</taxon>
    </lineage>
</organism>
<dbReference type="AlphaFoldDB" id="A0A1U8Q802"/>
<dbReference type="InterPro" id="IPR036396">
    <property type="entry name" value="Cyt_P450_sf"/>
</dbReference>
<proteinExistence type="inferred from homology"/>
<evidence type="ECO:0000256" key="3">
    <source>
        <dbReference type="ARBA" id="ARBA00023002"/>
    </source>
</evidence>
<dbReference type="GO" id="GO:0006629">
    <property type="term" value="P:lipid metabolic process"/>
    <property type="evidence" value="ECO:0007669"/>
    <property type="project" value="UniProtKB-ARBA"/>
</dbReference>
<dbReference type="KEGG" id="nnu:104607145"/>
<dbReference type="RefSeq" id="XP_019054924.1">
    <property type="nucleotide sequence ID" value="XM_019199379.1"/>
</dbReference>
<dbReference type="GO" id="GO:0005506">
    <property type="term" value="F:iron ion binding"/>
    <property type="evidence" value="ECO:0007669"/>
    <property type="project" value="InterPro"/>
</dbReference>
<evidence type="ECO:0000313" key="8">
    <source>
        <dbReference type="RefSeq" id="XP_019054924.1"/>
    </source>
</evidence>
<dbReference type="STRING" id="4432.A0A1U8Q802"/>
<evidence type="ECO:0000256" key="4">
    <source>
        <dbReference type="ARBA" id="ARBA00023004"/>
    </source>
</evidence>
<keyword evidence="4 5" id="KW-0408">Iron</keyword>
<dbReference type="InterPro" id="IPR017972">
    <property type="entry name" value="Cyt_P450_CS"/>
</dbReference>
<keyword evidence="2 5" id="KW-0479">Metal-binding</keyword>
<dbReference type="SUPFAM" id="SSF48264">
    <property type="entry name" value="Cytochrome P450"/>
    <property type="match status" value="1"/>
</dbReference>
<dbReference type="Pfam" id="PF00067">
    <property type="entry name" value="p450"/>
    <property type="match status" value="1"/>
</dbReference>
<name>A0A1U8Q802_NELNU</name>
<evidence type="ECO:0000313" key="7">
    <source>
        <dbReference type="Proteomes" id="UP000189703"/>
    </source>
</evidence>
<comment type="similarity">
    <text evidence="1 6">Belongs to the cytochrome P450 family.</text>
</comment>
<dbReference type="Proteomes" id="UP000189703">
    <property type="component" value="Unplaced"/>
</dbReference>
<keyword evidence="5 6" id="KW-0349">Heme</keyword>
<dbReference type="PRINTS" id="PR00385">
    <property type="entry name" value="P450"/>
</dbReference>
<reference evidence="8" key="1">
    <citation type="submission" date="2025-08" db="UniProtKB">
        <authorList>
            <consortium name="RefSeq"/>
        </authorList>
    </citation>
    <scope>IDENTIFICATION</scope>
</reference>
<dbReference type="InterPro" id="IPR001128">
    <property type="entry name" value="Cyt_P450"/>
</dbReference>
<evidence type="ECO:0000256" key="5">
    <source>
        <dbReference type="PIRSR" id="PIRSR602401-1"/>
    </source>
</evidence>
<dbReference type="InParanoid" id="A0A1U8Q802"/>
<feature type="binding site" description="axial binding residue" evidence="5">
    <location>
        <position position="464"/>
    </location>
    <ligand>
        <name>heme</name>
        <dbReference type="ChEBI" id="CHEBI:30413"/>
    </ligand>
    <ligandPart>
        <name>Fe</name>
        <dbReference type="ChEBI" id="CHEBI:18248"/>
    </ligandPart>
</feature>
<dbReference type="eggNOG" id="KOG0157">
    <property type="taxonomic scope" value="Eukaryota"/>
</dbReference>
<dbReference type="GO" id="GO:0020037">
    <property type="term" value="F:heme binding"/>
    <property type="evidence" value="ECO:0007669"/>
    <property type="project" value="InterPro"/>
</dbReference>
<dbReference type="OrthoDB" id="1470350at2759"/>
<sequence length="520" mass="59506">MELVIFFIACVCSSYLIWYLKHRNQVLLQWPLFGSIPSVVLNMHKINDWIAGIFLSLGTGSFNIKGPKLSKLHYLVTTDPDNLKYILKTNFANFPKGPEFHQKFDILGGGIFNADFDSWAKQREMAHSCFRSSEFRSFLADTTKKVVEDRLVPLLDHVTRQGSSIDLQDVFSRFTFDTSVIAVFGRDLGHLSPDLPTNKFVQAVDDAQEAILYRFAVPTLVWKSMRWLKVGRERKYIESWKTLDIILAEYISQTKEELRKGVDRNTVLSTYIKSQEDSEQGRWQSGDHLSSVANNGDKFLRDSMLTFTLAGRDTTTAGLSWFFWLICKNPHVEEKILDELRLSFSKKATGRSSSGEKMWPWVFDKSDLKGLVYFHAAFCESLRLYPPLPLNSKGVVKEDVLPDGNVVRPGMEMILSQYAVGRMPWIWGEDCLEFKPERWIREDGTLDLQPMSKFFAFSAGPRSCIGKQMAFTQMKLAAAAILFNFHVHLVEGQSITIKPTLVCLMKNGLMVKLKQRTPWD</sequence>
<dbReference type="Gene3D" id="1.10.630.10">
    <property type="entry name" value="Cytochrome P450"/>
    <property type="match status" value="1"/>
</dbReference>
<keyword evidence="7" id="KW-1185">Reference proteome</keyword>
<dbReference type="PROSITE" id="PS00086">
    <property type="entry name" value="CYTOCHROME_P450"/>
    <property type="match status" value="1"/>
</dbReference>
<dbReference type="PRINTS" id="PR00463">
    <property type="entry name" value="EP450I"/>
</dbReference>
<accession>A0A1U8Q802</accession>